<dbReference type="Pfam" id="PF03732">
    <property type="entry name" value="Retrotrans_gag"/>
    <property type="match status" value="1"/>
</dbReference>
<feature type="compositionally biased region" description="Basic residues" evidence="1">
    <location>
        <begin position="136"/>
        <end position="146"/>
    </location>
</feature>
<keyword evidence="4" id="KW-1185">Reference proteome</keyword>
<reference evidence="3 4" key="1">
    <citation type="submission" date="2021-03" db="EMBL/GenBank/DDBJ databases">
        <authorList>
            <person name="King G.J."/>
            <person name="Bancroft I."/>
            <person name="Baten A."/>
            <person name="Bloomfield J."/>
            <person name="Borpatragohain P."/>
            <person name="He Z."/>
            <person name="Irish N."/>
            <person name="Irwin J."/>
            <person name="Liu K."/>
            <person name="Mauleon R.P."/>
            <person name="Moore J."/>
            <person name="Morris R."/>
            <person name="Ostergaard L."/>
            <person name="Wang B."/>
            <person name="Wells R."/>
        </authorList>
    </citation>
    <scope>NUCLEOTIDE SEQUENCE [LARGE SCALE GENOMIC DNA]</scope>
    <source>
        <strain evidence="3">R-o-18</strain>
        <tissue evidence="3">Leaf</tissue>
    </source>
</reference>
<sequence length="676" mass="76460">MIKLKNRIKLVSRIFRTFGGTFGSARAELQYGQIDRLDVDPNEAPFRTYAGRSGTRPGASRESPELVAGATVCRDHVQLATTDNRPRPPSCSSRKDEAVATDHAAIGVRTSPHAPTEDRPPRARETHALPSPPPARRSRRARPPSVRRREAAVTAVNFPVSLRHPPPSPPVTRRRLANSANPRRTSVCRIVWGLQPTLVDRLSCSLMPPRRRTTRAHTARAVRDDVDEHEQPAVLPPAPPPVDQDVLRQMVQDADRQAAQEEVQRIAHEAARQAAQEAARVSAQEVARHMAAVQQAPQVQVQQGQQIRVQQVPPVQDLPPPPPRPHVYPVYDERFYRLTCQMRNMDMEHFSGTLDAVAAHDWKLALQRKLEIIECPPELSLRLTMQYLRGDALIWWEGIRLSHSNTSLVGLSRSSSSPLASWSMITSHSGPERLTFADFIREFDRKYFPKEAMDRNKCEFEHVSQGEMSVMEYEVVFNQLRRFAGVGISEEDLIRKFLSGMRVEIRNRCRVVTYHRLGDLVEKASEQEAVWKSSRVPEERRGPVGITEMSTLPSQSQWTVYEKPKVFCYKYPPFHCLSAVAAINFPGSRRHHPPSPPVTRRRQLGRVDPVDRLGSELTGLTFDQCVNFSRRTSVCRIVWGLQPTLVDRLSCSLVYVDKSSTGGIRELSRAVLCFWP</sequence>
<comment type="caution">
    <text evidence="3">The sequence shown here is derived from an EMBL/GenBank/DDBJ whole genome shotgun (WGS) entry which is preliminary data.</text>
</comment>
<gene>
    <name evidence="3" type="primary">A09g510930.1_BraROA</name>
    <name evidence="3" type="ORF">IGI04_036109</name>
</gene>
<dbReference type="EMBL" id="JADBGQ010000008">
    <property type="protein sequence ID" value="KAG5384639.1"/>
    <property type="molecule type" value="Genomic_DNA"/>
</dbReference>
<name>A0ABQ7LDL6_BRACM</name>
<evidence type="ECO:0000259" key="2">
    <source>
        <dbReference type="Pfam" id="PF03732"/>
    </source>
</evidence>
<evidence type="ECO:0000313" key="3">
    <source>
        <dbReference type="EMBL" id="KAG5384639.1"/>
    </source>
</evidence>
<feature type="domain" description="Retrotransposon gag" evidence="2">
    <location>
        <begin position="388"/>
        <end position="502"/>
    </location>
</feature>
<evidence type="ECO:0000313" key="4">
    <source>
        <dbReference type="Proteomes" id="UP000823674"/>
    </source>
</evidence>
<dbReference type="InterPro" id="IPR005162">
    <property type="entry name" value="Retrotrans_gag_dom"/>
</dbReference>
<feature type="compositionally biased region" description="Basic and acidic residues" evidence="1">
    <location>
        <begin position="115"/>
        <end position="127"/>
    </location>
</feature>
<organism evidence="3 4">
    <name type="scientific">Brassica rapa subsp. trilocularis</name>
    <dbReference type="NCBI Taxonomy" id="1813537"/>
    <lineage>
        <taxon>Eukaryota</taxon>
        <taxon>Viridiplantae</taxon>
        <taxon>Streptophyta</taxon>
        <taxon>Embryophyta</taxon>
        <taxon>Tracheophyta</taxon>
        <taxon>Spermatophyta</taxon>
        <taxon>Magnoliopsida</taxon>
        <taxon>eudicotyledons</taxon>
        <taxon>Gunneridae</taxon>
        <taxon>Pentapetalae</taxon>
        <taxon>rosids</taxon>
        <taxon>malvids</taxon>
        <taxon>Brassicales</taxon>
        <taxon>Brassicaceae</taxon>
        <taxon>Brassiceae</taxon>
        <taxon>Brassica</taxon>
    </lineage>
</organism>
<proteinExistence type="predicted"/>
<evidence type="ECO:0000256" key="1">
    <source>
        <dbReference type="SAM" id="MobiDB-lite"/>
    </source>
</evidence>
<feature type="compositionally biased region" description="Basic and acidic residues" evidence="1">
    <location>
        <begin position="221"/>
        <end position="231"/>
    </location>
</feature>
<accession>A0ABQ7LDL6</accession>
<dbReference type="Proteomes" id="UP000823674">
    <property type="component" value="Chromosome A09"/>
</dbReference>
<feature type="non-terminal residue" evidence="3">
    <location>
        <position position="676"/>
    </location>
</feature>
<feature type="region of interest" description="Disordered" evidence="1">
    <location>
        <begin position="211"/>
        <end position="243"/>
    </location>
</feature>
<feature type="compositionally biased region" description="Basic residues" evidence="1">
    <location>
        <begin position="211"/>
        <end position="220"/>
    </location>
</feature>
<feature type="region of interest" description="Disordered" evidence="1">
    <location>
        <begin position="79"/>
        <end position="180"/>
    </location>
</feature>
<protein>
    <recommendedName>
        <fullName evidence="2">Retrotransposon gag domain-containing protein</fullName>
    </recommendedName>
</protein>